<proteinExistence type="predicted"/>
<keyword evidence="3" id="KW-1185">Reference proteome</keyword>
<keyword evidence="1" id="KW-0812">Transmembrane</keyword>
<keyword evidence="1" id="KW-1133">Transmembrane helix</keyword>
<keyword evidence="1" id="KW-0472">Membrane</keyword>
<protein>
    <submittedName>
        <fullName evidence="2">Uncharacterized protein</fullName>
    </submittedName>
</protein>
<dbReference type="Proteomes" id="UP001597338">
    <property type="component" value="Unassembled WGS sequence"/>
</dbReference>
<name>A0ABW4V782_9MICO</name>
<accession>A0ABW4V782</accession>
<dbReference type="RefSeq" id="WP_377198448.1">
    <property type="nucleotide sequence ID" value="NZ_JBHUHF010000001.1"/>
</dbReference>
<comment type="caution">
    <text evidence="2">The sequence shown here is derived from an EMBL/GenBank/DDBJ whole genome shotgun (WGS) entry which is preliminary data.</text>
</comment>
<feature type="transmembrane region" description="Helical" evidence="1">
    <location>
        <begin position="179"/>
        <end position="199"/>
    </location>
</feature>
<evidence type="ECO:0000256" key="1">
    <source>
        <dbReference type="SAM" id="Phobius"/>
    </source>
</evidence>
<gene>
    <name evidence="2" type="ORF">ACFSL2_14035</name>
</gene>
<evidence type="ECO:0000313" key="2">
    <source>
        <dbReference type="EMBL" id="MFD2026631.1"/>
    </source>
</evidence>
<feature type="transmembrane region" description="Helical" evidence="1">
    <location>
        <begin position="6"/>
        <end position="28"/>
    </location>
</feature>
<dbReference type="EMBL" id="JBHUHF010000001">
    <property type="protein sequence ID" value="MFD2026631.1"/>
    <property type="molecule type" value="Genomic_DNA"/>
</dbReference>
<reference evidence="3" key="1">
    <citation type="journal article" date="2019" name="Int. J. Syst. Evol. Microbiol.">
        <title>The Global Catalogue of Microorganisms (GCM) 10K type strain sequencing project: providing services to taxonomists for standard genome sequencing and annotation.</title>
        <authorList>
            <consortium name="The Broad Institute Genomics Platform"/>
            <consortium name="The Broad Institute Genome Sequencing Center for Infectious Disease"/>
            <person name="Wu L."/>
            <person name="Ma J."/>
        </authorList>
    </citation>
    <scope>NUCLEOTIDE SEQUENCE [LARGE SCALE GENOMIC DNA]</scope>
    <source>
        <strain evidence="3">CCM 7043</strain>
    </source>
</reference>
<feature type="transmembrane region" description="Helical" evidence="1">
    <location>
        <begin position="153"/>
        <end position="173"/>
    </location>
</feature>
<sequence length="216" mass="23305">MLRPWGYLAIGLVWLALWAVVVALTWSLPVYAMIRGDMTLGDLAQNQSTSSWIVAGILVLPILAVIWGPVLTWYLPCATWPLAVLSFLYAVRALSPAYSAERLSHSEVVPPGTTLGPPTLFGTSLSLQPVRRNRFTDLLMAFYMSGWNIDGRAGLAAIPSGVAFILVVPALAIDVPMGVRAVCGAAAAALWIWSAVWIARTFYRRFWGSTAGSAGI</sequence>
<organism evidence="2 3">
    <name type="scientific">Promicromonospora aerolata</name>
    <dbReference type="NCBI Taxonomy" id="195749"/>
    <lineage>
        <taxon>Bacteria</taxon>
        <taxon>Bacillati</taxon>
        <taxon>Actinomycetota</taxon>
        <taxon>Actinomycetes</taxon>
        <taxon>Micrococcales</taxon>
        <taxon>Promicromonosporaceae</taxon>
        <taxon>Promicromonospora</taxon>
    </lineage>
</organism>
<feature type="transmembrane region" description="Helical" evidence="1">
    <location>
        <begin position="49"/>
        <end position="67"/>
    </location>
</feature>
<evidence type="ECO:0000313" key="3">
    <source>
        <dbReference type="Proteomes" id="UP001597338"/>
    </source>
</evidence>